<protein>
    <recommendedName>
        <fullName evidence="3">CBS domain-containing protein</fullName>
    </recommendedName>
</protein>
<dbReference type="Pfam" id="PF00571">
    <property type="entry name" value="CBS"/>
    <property type="match status" value="2"/>
</dbReference>
<evidence type="ECO:0000256" key="1">
    <source>
        <dbReference type="ARBA" id="ARBA00023122"/>
    </source>
</evidence>
<accession>A0ABS1DKQ7</accession>
<dbReference type="PANTHER" id="PTHR43080">
    <property type="entry name" value="CBS DOMAIN-CONTAINING PROTEIN CBSX3, MITOCHONDRIAL"/>
    <property type="match status" value="1"/>
</dbReference>
<dbReference type="CDD" id="cd04623">
    <property type="entry name" value="CBS_pair_bac_euk"/>
    <property type="match status" value="1"/>
</dbReference>
<dbReference type="PANTHER" id="PTHR43080:SF2">
    <property type="entry name" value="CBS DOMAIN-CONTAINING PROTEIN"/>
    <property type="match status" value="1"/>
</dbReference>
<dbReference type="InterPro" id="IPR051257">
    <property type="entry name" value="Diverse_CBS-Domain"/>
</dbReference>
<dbReference type="PROSITE" id="PS51371">
    <property type="entry name" value="CBS"/>
    <property type="match status" value="2"/>
</dbReference>
<gene>
    <name evidence="4" type="ORF">CKO28_20005</name>
</gene>
<evidence type="ECO:0000313" key="4">
    <source>
        <dbReference type="EMBL" id="MBK1670313.1"/>
    </source>
</evidence>
<dbReference type="RefSeq" id="WP_200342674.1">
    <property type="nucleotide sequence ID" value="NZ_NRRL01000087.1"/>
</dbReference>
<dbReference type="InterPro" id="IPR046342">
    <property type="entry name" value="CBS_dom_sf"/>
</dbReference>
<reference evidence="4 5" key="1">
    <citation type="journal article" date="2020" name="Microorganisms">
        <title>Osmotic Adaptation and Compatible Solute Biosynthesis of Phototrophic Bacteria as Revealed from Genome Analyses.</title>
        <authorList>
            <person name="Imhoff J.F."/>
            <person name="Rahn T."/>
            <person name="Kunzel S."/>
            <person name="Keller A."/>
            <person name="Neulinger S.C."/>
        </authorList>
    </citation>
    <scope>NUCLEOTIDE SEQUENCE [LARGE SCALE GENOMIC DNA]</scope>
    <source>
        <strain evidence="4 5">DSM 9895</strain>
    </source>
</reference>
<evidence type="ECO:0000256" key="2">
    <source>
        <dbReference type="PROSITE-ProRule" id="PRU00703"/>
    </source>
</evidence>
<dbReference type="SUPFAM" id="SSF54631">
    <property type="entry name" value="CBS-domain pair"/>
    <property type="match status" value="1"/>
</dbReference>
<keyword evidence="1 2" id="KW-0129">CBS domain</keyword>
<dbReference type="Gene3D" id="3.10.580.10">
    <property type="entry name" value="CBS-domain"/>
    <property type="match status" value="1"/>
</dbReference>
<organism evidence="4 5">
    <name type="scientific">Rhodovibrio sodomensis</name>
    <dbReference type="NCBI Taxonomy" id="1088"/>
    <lineage>
        <taxon>Bacteria</taxon>
        <taxon>Pseudomonadati</taxon>
        <taxon>Pseudomonadota</taxon>
        <taxon>Alphaproteobacteria</taxon>
        <taxon>Rhodospirillales</taxon>
        <taxon>Rhodovibrionaceae</taxon>
        <taxon>Rhodovibrio</taxon>
    </lineage>
</organism>
<keyword evidence="5" id="KW-1185">Reference proteome</keyword>
<proteinExistence type="predicted"/>
<feature type="domain" description="CBS" evidence="3">
    <location>
        <begin position="8"/>
        <end position="67"/>
    </location>
</feature>
<name>A0ABS1DKQ7_9PROT</name>
<evidence type="ECO:0000313" key="5">
    <source>
        <dbReference type="Proteomes" id="UP001296873"/>
    </source>
</evidence>
<evidence type="ECO:0000259" key="3">
    <source>
        <dbReference type="PROSITE" id="PS51371"/>
    </source>
</evidence>
<dbReference type="Proteomes" id="UP001296873">
    <property type="component" value="Unassembled WGS sequence"/>
</dbReference>
<dbReference type="InterPro" id="IPR000644">
    <property type="entry name" value="CBS_dom"/>
</dbReference>
<sequence>MKVRQILDSKGGDVATITPDRTIGDAIGELGRRRIGSLVVVDEGGNLVGILSERDLVAQMAEHGLDLTQSHVRDLMTSNVVTCQPDDDVTAVTIKMTDGRFRHVPVVDRGRLIGLISIGDAVKARINELEHEREALRDYISSG</sequence>
<feature type="domain" description="CBS" evidence="3">
    <location>
        <begin position="76"/>
        <end position="133"/>
    </location>
</feature>
<comment type="caution">
    <text evidence="4">The sequence shown here is derived from an EMBL/GenBank/DDBJ whole genome shotgun (WGS) entry which is preliminary data.</text>
</comment>
<dbReference type="SMART" id="SM00116">
    <property type="entry name" value="CBS"/>
    <property type="match status" value="2"/>
</dbReference>
<dbReference type="EMBL" id="NRRL01000087">
    <property type="protein sequence ID" value="MBK1670313.1"/>
    <property type="molecule type" value="Genomic_DNA"/>
</dbReference>
<dbReference type="InterPro" id="IPR044725">
    <property type="entry name" value="CBSX3_CBS_dom"/>
</dbReference>